<reference evidence="1" key="1">
    <citation type="submission" date="2022-10" db="EMBL/GenBank/DDBJ databases">
        <title>Tapping the CABI collections for fungal endophytes: first genome assemblies for Collariella, Neodidymelliopsis, Ascochyta clinopodiicola, Didymella pomorum, Didymosphaeria variabile, Neocosmospora piperis and Neocucurbitaria cava.</title>
        <authorList>
            <person name="Hill R."/>
        </authorList>
    </citation>
    <scope>NUCLEOTIDE SEQUENCE</scope>
    <source>
        <strain evidence="1">IMI 356814</strain>
    </source>
</reference>
<accession>A0A9W8YD15</accession>
<sequence length="182" mass="20889">MHYHCLIQRATQPSNAFKDKCPVCHIQLFEWDGINALTLATRTGLELQDEKPGGYLDPNTGNWVPSDKTEYEADCAFLVTLVSRHLEAHSNQPSGFEDGSVDLARVYYDVCRDLDRMKKPQARWLQYRTRTGVFLLGMLVAIKMRRFLMEERPGVVGTEGWMEFEEEGRRAQERVLGEVHGP</sequence>
<gene>
    <name evidence="1" type="ORF">N0V83_003088</name>
</gene>
<protein>
    <submittedName>
        <fullName evidence="1">Uncharacterized protein</fullName>
    </submittedName>
</protein>
<evidence type="ECO:0000313" key="2">
    <source>
        <dbReference type="Proteomes" id="UP001140560"/>
    </source>
</evidence>
<keyword evidence="2" id="KW-1185">Reference proteome</keyword>
<dbReference type="Proteomes" id="UP001140560">
    <property type="component" value="Unassembled WGS sequence"/>
</dbReference>
<proteinExistence type="predicted"/>
<comment type="caution">
    <text evidence="1">The sequence shown here is derived from an EMBL/GenBank/DDBJ whole genome shotgun (WGS) entry which is preliminary data.</text>
</comment>
<dbReference type="OrthoDB" id="3793888at2759"/>
<dbReference type="AlphaFoldDB" id="A0A9W8YD15"/>
<organism evidence="1 2">
    <name type="scientific">Neocucurbitaria cava</name>
    <dbReference type="NCBI Taxonomy" id="798079"/>
    <lineage>
        <taxon>Eukaryota</taxon>
        <taxon>Fungi</taxon>
        <taxon>Dikarya</taxon>
        <taxon>Ascomycota</taxon>
        <taxon>Pezizomycotina</taxon>
        <taxon>Dothideomycetes</taxon>
        <taxon>Pleosporomycetidae</taxon>
        <taxon>Pleosporales</taxon>
        <taxon>Pleosporineae</taxon>
        <taxon>Cucurbitariaceae</taxon>
        <taxon>Neocucurbitaria</taxon>
    </lineage>
</organism>
<evidence type="ECO:0000313" key="1">
    <source>
        <dbReference type="EMBL" id="KAJ4374347.1"/>
    </source>
</evidence>
<dbReference type="EMBL" id="JAPEUY010000004">
    <property type="protein sequence ID" value="KAJ4374347.1"/>
    <property type="molecule type" value="Genomic_DNA"/>
</dbReference>
<name>A0A9W8YD15_9PLEO</name>